<feature type="compositionally biased region" description="Basic and acidic residues" evidence="1">
    <location>
        <begin position="109"/>
        <end position="122"/>
    </location>
</feature>
<feature type="region of interest" description="Disordered" evidence="1">
    <location>
        <begin position="92"/>
        <end position="137"/>
    </location>
</feature>
<reference evidence="2" key="2">
    <citation type="submission" date="2013-10" db="EMBL/GenBank/DDBJ databases">
        <authorList>
            <person name="Aslett M."/>
        </authorList>
    </citation>
    <scope>NUCLEOTIDE SEQUENCE [LARGE SCALE GENOMIC DNA]</scope>
    <source>
        <strain evidence="2">Houghton</strain>
    </source>
</reference>
<dbReference type="GeneID" id="25471991"/>
<keyword evidence="3" id="KW-1185">Reference proteome</keyword>
<evidence type="ECO:0000313" key="3">
    <source>
        <dbReference type="Proteomes" id="UP000030754"/>
    </source>
</evidence>
<dbReference type="RefSeq" id="XP_013439813.1">
    <property type="nucleotide sequence ID" value="XM_013584359.1"/>
</dbReference>
<protein>
    <submittedName>
        <fullName evidence="2">Uncharacterized protein</fullName>
    </submittedName>
</protein>
<gene>
    <name evidence="2" type="ORF">ENH_00018170</name>
</gene>
<name>U6MEJ9_9EIME</name>
<feature type="compositionally biased region" description="Low complexity" evidence="1">
    <location>
        <begin position="92"/>
        <end position="104"/>
    </location>
</feature>
<reference evidence="2" key="1">
    <citation type="submission" date="2013-10" db="EMBL/GenBank/DDBJ databases">
        <title>Genomic analysis of the causative agents of coccidiosis in chickens.</title>
        <authorList>
            <person name="Reid A.J."/>
            <person name="Blake D."/>
            <person name="Billington K."/>
            <person name="Browne H."/>
            <person name="Dunn M."/>
            <person name="Hung S."/>
            <person name="Kawahara F."/>
            <person name="Miranda-Saavedra D."/>
            <person name="Mourier T."/>
            <person name="Nagra H."/>
            <person name="Otto T.D."/>
            <person name="Rawlings N."/>
            <person name="Sanchez A."/>
            <person name="Sanders M."/>
            <person name="Subramaniam C."/>
            <person name="Tay Y."/>
            <person name="Dear P."/>
            <person name="Doerig C."/>
            <person name="Gruber A."/>
            <person name="Parkinson J."/>
            <person name="Shirley M."/>
            <person name="Wan K.L."/>
            <person name="Berriman M."/>
            <person name="Tomley F."/>
            <person name="Pain A."/>
        </authorList>
    </citation>
    <scope>NUCLEOTIDE SEQUENCE [LARGE SCALE GENOMIC DNA]</scope>
    <source>
        <strain evidence="2">Houghton</strain>
    </source>
</reference>
<dbReference type="OrthoDB" id="348819at2759"/>
<feature type="region of interest" description="Disordered" evidence="1">
    <location>
        <begin position="1"/>
        <end position="40"/>
    </location>
</feature>
<dbReference type="EMBL" id="HG722465">
    <property type="protein sequence ID" value="CDJ62451.1"/>
    <property type="molecule type" value="Genomic_DNA"/>
</dbReference>
<accession>U6MEJ9</accession>
<evidence type="ECO:0000313" key="2">
    <source>
        <dbReference type="EMBL" id="CDJ62451.1"/>
    </source>
</evidence>
<dbReference type="AlphaFoldDB" id="U6MEJ9"/>
<proteinExistence type="predicted"/>
<evidence type="ECO:0000256" key="1">
    <source>
        <dbReference type="SAM" id="MobiDB-lite"/>
    </source>
</evidence>
<sequence>MHEEVTPCCRGPPQSGGGQKEAKGKEQEASSPGCPRGGLAHPLEGPLPAWVPACVTELLAPPCRVCEIAVLPCEEFLAVCPQHCHVTSGPLQPARGAAPQPQAPVEGPGRQREADPLHKADSWDQGPPETSFNTFSGEKHSKDASIALLSAHGPAHGVLCSPAEMGTGSPLEKPAESFGEVEEVALALCECILFRLHAAARGALKPFLTETSVNQQGGPPPSSLLPVGPCRLLLTLTGETHVGYSAAEMRLLSLQQQEALEGPQGPQACLLLREPKAAATPSATAADAAAAAATAERASTPACAQQHWAAAAVASVLEELRASRLPLLLHPKGAELWALRRQQLLVCVRLLLQQQQQQQQPKVLGLLQPQTTAAAAAAGRNAEPDLPREIRWLVKTASQGLGWHQQQFDIKQQQVKQHQDLLLLLLRCELGFSLWHLRVRSHSYQAAEHAHRVLQFFQSEASKAAAAAAAAAAAVIDSATLPRSGVSVEQQGKVSFGSHCLAHELKTEEMLFWKYVCQTIPSHFAGGHQLLRLLSVDLQQLLQQQLRQQRADAAPLEPSWIVAQLRVGGAAASRAAETAEEGRRILSLFPTCEAAWRLCTYACVCLIKWAAAAADECMRQQPPQLQKQQEEQWAVIKATVLPPLQALVQAEDDWASHMSGGRFSQRHKETLQEELDMFVQIEARNSSQCVS</sequence>
<dbReference type="Proteomes" id="UP000030754">
    <property type="component" value="Unassembled WGS sequence"/>
</dbReference>
<organism evidence="2 3">
    <name type="scientific">Eimeria necatrix</name>
    <dbReference type="NCBI Taxonomy" id="51315"/>
    <lineage>
        <taxon>Eukaryota</taxon>
        <taxon>Sar</taxon>
        <taxon>Alveolata</taxon>
        <taxon>Apicomplexa</taxon>
        <taxon>Conoidasida</taxon>
        <taxon>Coccidia</taxon>
        <taxon>Eucoccidiorida</taxon>
        <taxon>Eimeriorina</taxon>
        <taxon>Eimeriidae</taxon>
        <taxon>Eimeria</taxon>
    </lineage>
</organism>
<dbReference type="VEuPathDB" id="ToxoDB:ENH_00018170"/>